<sequence>MFAKETQSKFGCFSNIVVWVSSSRWRKASKCKHHIENLLCSIKVHRRRRETMVRQSRSDIAQLLPDGRFSEAVPKAKQFYEDERRISAYDHVEYLCTSILENFSPILCQIDVNLLPEEIKEAMAGLIFSATRIGELTELRHIRSLFFERFGREFDKDCVDLRPGNIVNSEIIKILDTRMSQEEITPEILTGISQNVTSSAESSEDSTSSDNHGNKVMKENSKFMHPNLGEANGRDR</sequence>
<keyword evidence="4" id="KW-1185">Reference proteome</keyword>
<dbReference type="eggNOG" id="KOG2027">
    <property type="taxonomic scope" value="Eukaryota"/>
</dbReference>
<dbReference type="OMA" id="SKFMHPN"/>
<evidence type="ECO:0000256" key="1">
    <source>
        <dbReference type="ARBA" id="ARBA00005536"/>
    </source>
</evidence>
<dbReference type="InterPro" id="IPR005061">
    <property type="entry name" value="Ist1"/>
</dbReference>
<feature type="region of interest" description="Disordered" evidence="2">
    <location>
        <begin position="192"/>
        <end position="236"/>
    </location>
</feature>
<dbReference type="PANTHER" id="PTHR12161">
    <property type="entry name" value="IST1 FAMILY MEMBER"/>
    <property type="match status" value="1"/>
</dbReference>
<dbReference type="Pfam" id="PF03398">
    <property type="entry name" value="Ist1"/>
    <property type="match status" value="1"/>
</dbReference>
<gene>
    <name evidence="3" type="ordered locus">AALP_Aa8g042500</name>
</gene>
<proteinExistence type="inferred from homology"/>
<protein>
    <submittedName>
        <fullName evidence="3">Uncharacterized protein</fullName>
    </submittedName>
</protein>
<accession>A0A087G4X0</accession>
<organism evidence="3 4">
    <name type="scientific">Arabis alpina</name>
    <name type="common">Alpine rock-cress</name>
    <dbReference type="NCBI Taxonomy" id="50452"/>
    <lineage>
        <taxon>Eukaryota</taxon>
        <taxon>Viridiplantae</taxon>
        <taxon>Streptophyta</taxon>
        <taxon>Embryophyta</taxon>
        <taxon>Tracheophyta</taxon>
        <taxon>Spermatophyta</taxon>
        <taxon>Magnoliopsida</taxon>
        <taxon>eudicotyledons</taxon>
        <taxon>Gunneridae</taxon>
        <taxon>Pentapetalae</taxon>
        <taxon>rosids</taxon>
        <taxon>malvids</taxon>
        <taxon>Brassicales</taxon>
        <taxon>Brassicaceae</taxon>
        <taxon>Arabideae</taxon>
        <taxon>Arabis</taxon>
    </lineage>
</organism>
<dbReference type="Gene3D" id="1.20.1260.60">
    <property type="entry name" value="Vacuolar protein sorting-associated protein Ist1"/>
    <property type="match status" value="1"/>
</dbReference>
<comment type="similarity">
    <text evidence="1">Belongs to the IST1 family.</text>
</comment>
<dbReference type="EMBL" id="CM002876">
    <property type="protein sequence ID" value="KFK24922.1"/>
    <property type="molecule type" value="Genomic_DNA"/>
</dbReference>
<dbReference type="Proteomes" id="UP000029120">
    <property type="component" value="Chromosome 8"/>
</dbReference>
<dbReference type="OrthoDB" id="29853at2759"/>
<feature type="compositionally biased region" description="Basic and acidic residues" evidence="2">
    <location>
        <begin position="212"/>
        <end position="222"/>
    </location>
</feature>
<dbReference type="AlphaFoldDB" id="A0A087G4X0"/>
<dbReference type="Gramene" id="KFK24922">
    <property type="protein sequence ID" value="KFK24922"/>
    <property type="gene ID" value="AALP_AA8G042500"/>
</dbReference>
<dbReference type="PANTHER" id="PTHR12161:SF58">
    <property type="entry name" value="REGULATOR OF VPS4 ACTIVITY IN THE MVB PATHWAY PROTEIN"/>
    <property type="match status" value="1"/>
</dbReference>
<dbReference type="InterPro" id="IPR042277">
    <property type="entry name" value="IST1-like"/>
</dbReference>
<evidence type="ECO:0000313" key="3">
    <source>
        <dbReference type="EMBL" id="KFK24922.1"/>
    </source>
</evidence>
<name>A0A087G4X0_ARAAL</name>
<feature type="compositionally biased region" description="Low complexity" evidence="2">
    <location>
        <begin position="197"/>
        <end position="210"/>
    </location>
</feature>
<reference evidence="4" key="1">
    <citation type="journal article" date="2015" name="Nat. Plants">
        <title>Genome expansion of Arabis alpina linked with retrotransposition and reduced symmetric DNA methylation.</title>
        <authorList>
            <person name="Willing E.M."/>
            <person name="Rawat V."/>
            <person name="Mandakova T."/>
            <person name="Maumus F."/>
            <person name="James G.V."/>
            <person name="Nordstroem K.J."/>
            <person name="Becker C."/>
            <person name="Warthmann N."/>
            <person name="Chica C."/>
            <person name="Szarzynska B."/>
            <person name="Zytnicki M."/>
            <person name="Albani M.C."/>
            <person name="Kiefer C."/>
            <person name="Bergonzi S."/>
            <person name="Castaings L."/>
            <person name="Mateos J.L."/>
            <person name="Berns M.C."/>
            <person name="Bujdoso N."/>
            <person name="Piofczyk T."/>
            <person name="de Lorenzo L."/>
            <person name="Barrero-Sicilia C."/>
            <person name="Mateos I."/>
            <person name="Piednoel M."/>
            <person name="Hagmann J."/>
            <person name="Chen-Min-Tao R."/>
            <person name="Iglesias-Fernandez R."/>
            <person name="Schuster S.C."/>
            <person name="Alonso-Blanco C."/>
            <person name="Roudier F."/>
            <person name="Carbonero P."/>
            <person name="Paz-Ares J."/>
            <person name="Davis S.J."/>
            <person name="Pecinka A."/>
            <person name="Quesneville H."/>
            <person name="Colot V."/>
            <person name="Lysak M.A."/>
            <person name="Weigel D."/>
            <person name="Coupland G."/>
            <person name="Schneeberger K."/>
        </authorList>
    </citation>
    <scope>NUCLEOTIDE SEQUENCE [LARGE SCALE GENOMIC DNA]</scope>
    <source>
        <strain evidence="4">cv. Pajares</strain>
    </source>
</reference>
<dbReference type="GO" id="GO:0015031">
    <property type="term" value="P:protein transport"/>
    <property type="evidence" value="ECO:0007669"/>
    <property type="project" value="InterPro"/>
</dbReference>
<evidence type="ECO:0000256" key="2">
    <source>
        <dbReference type="SAM" id="MobiDB-lite"/>
    </source>
</evidence>
<evidence type="ECO:0000313" key="4">
    <source>
        <dbReference type="Proteomes" id="UP000029120"/>
    </source>
</evidence>